<dbReference type="InterPro" id="IPR038607">
    <property type="entry name" value="PhoD-like_sf"/>
</dbReference>
<dbReference type="SUPFAM" id="SSF56300">
    <property type="entry name" value="Metallo-dependent phosphatases"/>
    <property type="match status" value="1"/>
</dbReference>
<dbReference type="PANTHER" id="PTHR30344">
    <property type="entry name" value="6-PHOSPHOGLUCONOLACTONASE-RELATED"/>
    <property type="match status" value="1"/>
</dbReference>
<dbReference type="Pfam" id="PF16655">
    <property type="entry name" value="PhoD_N"/>
    <property type="match status" value="1"/>
</dbReference>
<comment type="caution">
    <text evidence="5">The sequence shown here is derived from an EMBL/GenBank/DDBJ whole genome shotgun (WGS) entry which is preliminary data.</text>
</comment>
<keyword evidence="2" id="KW-0313">Glucose metabolism</keyword>
<dbReference type="Pfam" id="PF10282">
    <property type="entry name" value="Lactonase"/>
    <property type="match status" value="1"/>
</dbReference>
<reference evidence="5 6" key="1">
    <citation type="submission" date="2019-02" db="EMBL/GenBank/DDBJ databases">
        <title>Deep-cultivation of Planctomycetes and their phenomic and genomic characterization uncovers novel biology.</title>
        <authorList>
            <person name="Wiegand S."/>
            <person name="Jogler M."/>
            <person name="Boedeker C."/>
            <person name="Pinto D."/>
            <person name="Vollmers J."/>
            <person name="Rivas-Marin E."/>
            <person name="Kohn T."/>
            <person name="Peeters S.H."/>
            <person name="Heuer A."/>
            <person name="Rast P."/>
            <person name="Oberbeckmann S."/>
            <person name="Bunk B."/>
            <person name="Jeske O."/>
            <person name="Meyerdierks A."/>
            <person name="Storesund J.E."/>
            <person name="Kallscheuer N."/>
            <person name="Luecker S."/>
            <person name="Lage O.M."/>
            <person name="Pohl T."/>
            <person name="Merkel B.J."/>
            <person name="Hornburger P."/>
            <person name="Mueller R.-W."/>
            <person name="Bruemmer F."/>
            <person name="Labrenz M."/>
            <person name="Spormann A.M."/>
            <person name="Op Den Camp H."/>
            <person name="Overmann J."/>
            <person name="Amann R."/>
            <person name="Jetten M.S.M."/>
            <person name="Mascher T."/>
            <person name="Medema M.H."/>
            <person name="Devos D.P."/>
            <person name="Kaster A.-K."/>
            <person name="Ovreas L."/>
            <person name="Rohde M."/>
            <person name="Galperin M.Y."/>
            <person name="Jogler C."/>
        </authorList>
    </citation>
    <scope>NUCLEOTIDE SEQUENCE [LARGE SCALE GENOMIC DNA]</scope>
    <source>
        <strain evidence="5 6">Poly59</strain>
    </source>
</reference>
<proteinExistence type="inferred from homology"/>
<dbReference type="SUPFAM" id="SSF51004">
    <property type="entry name" value="C-terminal (heme d1) domain of cytochrome cd1-nitrite reductase"/>
    <property type="match status" value="1"/>
</dbReference>
<keyword evidence="6" id="KW-1185">Reference proteome</keyword>
<dbReference type="RefSeq" id="WP_186776116.1">
    <property type="nucleotide sequence ID" value="NZ_SJPX01000002.1"/>
</dbReference>
<keyword evidence="5" id="KW-0378">Hydrolase</keyword>
<feature type="domain" description="PhoD-like phosphatase metallophosphatase" evidence="3">
    <location>
        <begin position="538"/>
        <end position="778"/>
    </location>
</feature>
<organism evidence="5 6">
    <name type="scientific">Rubripirellula reticaptiva</name>
    <dbReference type="NCBI Taxonomy" id="2528013"/>
    <lineage>
        <taxon>Bacteria</taxon>
        <taxon>Pseudomonadati</taxon>
        <taxon>Planctomycetota</taxon>
        <taxon>Planctomycetia</taxon>
        <taxon>Pirellulales</taxon>
        <taxon>Pirellulaceae</taxon>
        <taxon>Rubripirellula</taxon>
    </lineage>
</organism>
<dbReference type="EMBL" id="SJPX01000002">
    <property type="protein sequence ID" value="TWU55614.1"/>
    <property type="molecule type" value="Genomic_DNA"/>
</dbReference>
<keyword evidence="2" id="KW-0119">Carbohydrate metabolism</keyword>
<evidence type="ECO:0000256" key="1">
    <source>
        <dbReference type="ARBA" id="ARBA00005564"/>
    </source>
</evidence>
<dbReference type="InterPro" id="IPR019405">
    <property type="entry name" value="Lactonase_7-beta_prop"/>
</dbReference>
<dbReference type="InterPro" id="IPR011048">
    <property type="entry name" value="Haem_d1_sf"/>
</dbReference>
<evidence type="ECO:0000259" key="4">
    <source>
        <dbReference type="Pfam" id="PF16655"/>
    </source>
</evidence>
<comment type="similarity">
    <text evidence="1">Belongs to the cycloisomerase 2 family.</text>
</comment>
<dbReference type="Gene3D" id="3.60.21.70">
    <property type="entry name" value="PhoD-like phosphatase"/>
    <property type="match status" value="1"/>
</dbReference>
<dbReference type="CDD" id="cd07389">
    <property type="entry name" value="MPP_PhoD"/>
    <property type="match status" value="1"/>
</dbReference>
<evidence type="ECO:0000259" key="3">
    <source>
        <dbReference type="Pfam" id="PF09423"/>
    </source>
</evidence>
<accession>A0A5C6F531</accession>
<dbReference type="GO" id="GO:0006006">
    <property type="term" value="P:glucose metabolic process"/>
    <property type="evidence" value="ECO:0007669"/>
    <property type="project" value="UniProtKB-KW"/>
</dbReference>
<dbReference type="GO" id="GO:0017057">
    <property type="term" value="F:6-phosphogluconolactonase activity"/>
    <property type="evidence" value="ECO:0007669"/>
    <property type="project" value="UniProtKB-EC"/>
</dbReference>
<dbReference type="Gene3D" id="2.130.10.10">
    <property type="entry name" value="YVTN repeat-like/Quinoprotein amine dehydrogenase"/>
    <property type="match status" value="1"/>
</dbReference>
<evidence type="ECO:0000313" key="6">
    <source>
        <dbReference type="Proteomes" id="UP000317977"/>
    </source>
</evidence>
<feature type="domain" description="Phospholipase D N-terminal" evidence="4">
    <location>
        <begin position="394"/>
        <end position="483"/>
    </location>
</feature>
<name>A0A5C6F531_9BACT</name>
<dbReference type="Proteomes" id="UP000317977">
    <property type="component" value="Unassembled WGS sequence"/>
</dbReference>
<gene>
    <name evidence="5" type="primary">pgl_2</name>
    <name evidence="5" type="ORF">Poly59_19140</name>
</gene>
<dbReference type="AlphaFoldDB" id="A0A5C6F531"/>
<dbReference type="InterPro" id="IPR015943">
    <property type="entry name" value="WD40/YVTN_repeat-like_dom_sf"/>
</dbReference>
<dbReference type="InterPro" id="IPR032093">
    <property type="entry name" value="PhoD_N"/>
</dbReference>
<dbReference type="PANTHER" id="PTHR30344:SF1">
    <property type="entry name" value="6-PHOSPHOGLUCONOLACTONASE"/>
    <property type="match status" value="1"/>
</dbReference>
<evidence type="ECO:0000256" key="2">
    <source>
        <dbReference type="ARBA" id="ARBA00022526"/>
    </source>
</evidence>
<dbReference type="Pfam" id="PF09423">
    <property type="entry name" value="PhoD"/>
    <property type="match status" value="1"/>
</dbReference>
<protein>
    <submittedName>
        <fullName evidence="5">6-phosphogluconolactonase</fullName>
        <ecNumber evidence="5">3.1.1.31</ecNumber>
    </submittedName>
</protein>
<dbReference type="InterPro" id="IPR018946">
    <property type="entry name" value="PhoD-like_MPP"/>
</dbReference>
<dbReference type="Gene3D" id="2.60.40.380">
    <property type="entry name" value="Purple acid phosphatase-like, N-terminal"/>
    <property type="match status" value="1"/>
</dbReference>
<dbReference type="InterPro" id="IPR029052">
    <property type="entry name" value="Metallo-depent_PP-like"/>
</dbReference>
<dbReference type="InterPro" id="IPR050282">
    <property type="entry name" value="Cycloisomerase_2"/>
</dbReference>
<sequence length="843" mass="93005">MKSVVRRTHLGTLVCLARCFVAVGLLVCGVGRLGAVEKRLVVSLSGKQELAVLAIDDDGGLKILSRSPVVGAPAALCFDSTGRNLYVASANPGTISVHRADADRLEHLQTVSVPAKPSYLTIDPTGRFLLASYFVTGQVSVHRIVGKGRLSNAPVELLSIDPRAHSVVFDPSGRFVFVSHTQTNSITQFRFDNQTGKLKPNSTSKLQRDVGIGPRHLWFRPDGKFAYGSDESGRSISGYQFDAASGALTHLQTLSSFPDDFEGKGSTSRVQVHPSGKFVYVANRIHGSLAVFGIDEDSGRVELIQRVPNDKVVRGFNITADGNFLVSAGQNSGMVVSYQIDEMGRLHRKAELAVGGTPWWVASFPSSDEPPQVVVQNAARVLRTADRSLMLGQGTMAGETTESSVLLQTRLTFGTELNEQGDLPGSVGAACFEWSLSEDLKNAMRTEFQLASPERDFIVRQKLTNLRPDTLYHYRAIYGESQSDAKAGPSCSFRTLPGGGVSRPVNFIVGSCMNYIKFMHGKAGNAGGPLTATTEDKQLGFPAFAAMQSLRPEFFVGTGDIVYYDNPFRVSKTVEEMRRCWHEQFRFPRMIEFFQHVPAYWSKDDHDYRYNDSDNESDRLPLPETGLSMFREQLPITAVDSTNSLTYRTIRVSRDVQIWMTEGRDFRSANDAPDGPEKTMWGREQRDWLQATLKASDAKWKLLITPTPIVGPDDAYKNDNHATLAGFRHEADSFFQWVKQNDVENLFLICGDRHWQYHSIHPTGVHEFACGALNDENSRMGVEPGDQYGTDPDGLVRQPFNSPEPSGGFLQIIAGETLGVTFFDDHANALHRIQFPIGGSPSE</sequence>
<dbReference type="EC" id="3.1.1.31" evidence="5"/>
<evidence type="ECO:0000313" key="5">
    <source>
        <dbReference type="EMBL" id="TWU55614.1"/>
    </source>
</evidence>